<comment type="caution">
    <text evidence="1">The sequence shown here is derived from an EMBL/GenBank/DDBJ whole genome shotgun (WGS) entry which is preliminary data.</text>
</comment>
<dbReference type="Proteomes" id="UP000516437">
    <property type="component" value="Chromosome 5"/>
</dbReference>
<dbReference type="EMBL" id="RXIC02000023">
    <property type="protein sequence ID" value="KAB1213555.1"/>
    <property type="molecule type" value="Genomic_DNA"/>
</dbReference>
<name>A0A6A1VLS0_9ROSI</name>
<organism evidence="1 2">
    <name type="scientific">Morella rubra</name>
    <name type="common">Chinese bayberry</name>
    <dbReference type="NCBI Taxonomy" id="262757"/>
    <lineage>
        <taxon>Eukaryota</taxon>
        <taxon>Viridiplantae</taxon>
        <taxon>Streptophyta</taxon>
        <taxon>Embryophyta</taxon>
        <taxon>Tracheophyta</taxon>
        <taxon>Spermatophyta</taxon>
        <taxon>Magnoliopsida</taxon>
        <taxon>eudicotyledons</taxon>
        <taxon>Gunneridae</taxon>
        <taxon>Pentapetalae</taxon>
        <taxon>rosids</taxon>
        <taxon>fabids</taxon>
        <taxon>Fagales</taxon>
        <taxon>Myricaceae</taxon>
        <taxon>Morella</taxon>
    </lineage>
</organism>
<reference evidence="1 2" key="1">
    <citation type="journal article" date="2019" name="Plant Biotechnol. J.">
        <title>The red bayberry genome and genetic basis of sex determination.</title>
        <authorList>
            <person name="Jia H.M."/>
            <person name="Jia H.J."/>
            <person name="Cai Q.L."/>
            <person name="Wang Y."/>
            <person name="Zhao H.B."/>
            <person name="Yang W.F."/>
            <person name="Wang G.Y."/>
            <person name="Li Y.H."/>
            <person name="Zhan D.L."/>
            <person name="Shen Y.T."/>
            <person name="Niu Q.F."/>
            <person name="Chang L."/>
            <person name="Qiu J."/>
            <person name="Zhao L."/>
            <person name="Xie H.B."/>
            <person name="Fu W.Y."/>
            <person name="Jin J."/>
            <person name="Li X.W."/>
            <person name="Jiao Y."/>
            <person name="Zhou C.C."/>
            <person name="Tu T."/>
            <person name="Chai C.Y."/>
            <person name="Gao J.L."/>
            <person name="Fan L.J."/>
            <person name="van de Weg E."/>
            <person name="Wang J.Y."/>
            <person name="Gao Z.S."/>
        </authorList>
    </citation>
    <scope>NUCLEOTIDE SEQUENCE [LARGE SCALE GENOMIC DNA]</scope>
    <source>
        <tissue evidence="1">Leaves</tissue>
    </source>
</reference>
<evidence type="ECO:0000313" key="1">
    <source>
        <dbReference type="EMBL" id="KAB1213555.1"/>
    </source>
</evidence>
<dbReference type="AlphaFoldDB" id="A0A6A1VLS0"/>
<protein>
    <submittedName>
        <fullName evidence="1">Uncharacterized protein</fullName>
    </submittedName>
</protein>
<evidence type="ECO:0000313" key="2">
    <source>
        <dbReference type="Proteomes" id="UP000516437"/>
    </source>
</evidence>
<accession>A0A6A1VLS0</accession>
<proteinExistence type="predicted"/>
<keyword evidence="2" id="KW-1185">Reference proteome</keyword>
<gene>
    <name evidence="1" type="ORF">CJ030_MR5G010486</name>
</gene>
<sequence>MNSFAPLVALMIRDSHHQMNWVPSQQNKLAKWEAQYHLFGKIILELIPPYIINSDWQYKPP</sequence>